<evidence type="ECO:0008006" key="3">
    <source>
        <dbReference type="Google" id="ProtNLM"/>
    </source>
</evidence>
<protein>
    <recommendedName>
        <fullName evidence="3">DUF3447 domain-containing protein</fullName>
    </recommendedName>
</protein>
<sequence length="160" mass="18781">MSIFEANSFLIKNEPTLIEYAAFFGAITIFNHLRMSGAELTPRLPIYAIHSNDSELIHIIERLDFDREVNFEINCINESIKCHHLEFANYCIYNVCYGGLVDYSTSIKLLNFAYFPNKLPTDEDTFYKICKYDLFELIKPDFLDFLKNENNEMKKIYSNV</sequence>
<keyword evidence="2" id="KW-1185">Reference proteome</keyword>
<evidence type="ECO:0000313" key="1">
    <source>
        <dbReference type="EMBL" id="KAK8835793.1"/>
    </source>
</evidence>
<reference evidence="1 2" key="1">
    <citation type="submission" date="2024-04" db="EMBL/GenBank/DDBJ databases">
        <title>Tritrichomonas musculus Genome.</title>
        <authorList>
            <person name="Alves-Ferreira E."/>
            <person name="Grigg M."/>
            <person name="Lorenzi H."/>
            <person name="Galac M."/>
        </authorList>
    </citation>
    <scope>NUCLEOTIDE SEQUENCE [LARGE SCALE GENOMIC DNA]</scope>
    <source>
        <strain evidence="1 2">EAF2021</strain>
    </source>
</reference>
<dbReference type="Proteomes" id="UP001470230">
    <property type="component" value="Unassembled WGS sequence"/>
</dbReference>
<evidence type="ECO:0000313" key="2">
    <source>
        <dbReference type="Proteomes" id="UP001470230"/>
    </source>
</evidence>
<organism evidence="1 2">
    <name type="scientific">Tritrichomonas musculus</name>
    <dbReference type="NCBI Taxonomy" id="1915356"/>
    <lineage>
        <taxon>Eukaryota</taxon>
        <taxon>Metamonada</taxon>
        <taxon>Parabasalia</taxon>
        <taxon>Tritrichomonadida</taxon>
        <taxon>Tritrichomonadidae</taxon>
        <taxon>Tritrichomonas</taxon>
    </lineage>
</organism>
<accession>A0ABR2GPC0</accession>
<proteinExistence type="predicted"/>
<name>A0ABR2GPC0_9EUKA</name>
<gene>
    <name evidence="1" type="ORF">M9Y10_040616</name>
</gene>
<comment type="caution">
    <text evidence="1">The sequence shown here is derived from an EMBL/GenBank/DDBJ whole genome shotgun (WGS) entry which is preliminary data.</text>
</comment>
<dbReference type="SUPFAM" id="SSF140860">
    <property type="entry name" value="Pseudo ankyrin repeat-like"/>
    <property type="match status" value="1"/>
</dbReference>
<dbReference type="EMBL" id="JAPFFF010000075">
    <property type="protein sequence ID" value="KAK8835793.1"/>
    <property type="molecule type" value="Genomic_DNA"/>
</dbReference>